<protein>
    <recommendedName>
        <fullName evidence="3 9">Mediator of RNA polymerase II transcription subunit 14</fullName>
    </recommendedName>
    <alternativeName>
        <fullName evidence="8 9">Mediator complex subunit 14</fullName>
    </alternativeName>
</protein>
<keyword evidence="7 9" id="KW-0539">Nucleus</keyword>
<feature type="domain" description="Mediator complex subunit MED14 N-terminal" evidence="10">
    <location>
        <begin position="22"/>
        <end position="210"/>
    </location>
</feature>
<dbReference type="InterPro" id="IPR013947">
    <property type="entry name" value="Mediator_Med14"/>
</dbReference>
<keyword evidence="4 9" id="KW-0805">Transcription regulation</keyword>
<evidence type="ECO:0000256" key="5">
    <source>
        <dbReference type="ARBA" id="ARBA00023159"/>
    </source>
</evidence>
<dbReference type="PANTHER" id="PTHR12809">
    <property type="entry name" value="MEDIATOR COMPLEX SUBUNIT"/>
    <property type="match status" value="1"/>
</dbReference>
<name>A0AAF0F9V2_9BASI</name>
<evidence type="ECO:0000256" key="6">
    <source>
        <dbReference type="ARBA" id="ARBA00023163"/>
    </source>
</evidence>
<evidence type="ECO:0000313" key="12">
    <source>
        <dbReference type="Proteomes" id="UP001214628"/>
    </source>
</evidence>
<comment type="subunit">
    <text evidence="9">Component of the Mediator complex.</text>
</comment>
<proteinExistence type="inferred from homology"/>
<dbReference type="Proteomes" id="UP001214628">
    <property type="component" value="Chromosome 6"/>
</dbReference>
<dbReference type="GO" id="GO:0003712">
    <property type="term" value="F:transcription coregulator activity"/>
    <property type="evidence" value="ECO:0007669"/>
    <property type="project" value="UniProtKB-UniRule"/>
</dbReference>
<keyword evidence="5 9" id="KW-0010">Activator</keyword>
<comment type="subcellular location">
    <subcellularLocation>
        <location evidence="1 9">Nucleus</location>
    </subcellularLocation>
</comment>
<evidence type="ECO:0000256" key="7">
    <source>
        <dbReference type="ARBA" id="ARBA00023242"/>
    </source>
</evidence>
<evidence type="ECO:0000256" key="3">
    <source>
        <dbReference type="ARBA" id="ARBA00019619"/>
    </source>
</evidence>
<evidence type="ECO:0000256" key="4">
    <source>
        <dbReference type="ARBA" id="ARBA00023015"/>
    </source>
</evidence>
<dbReference type="Pfam" id="PF08638">
    <property type="entry name" value="Med14"/>
    <property type="match status" value="1"/>
</dbReference>
<evidence type="ECO:0000256" key="2">
    <source>
        <dbReference type="ARBA" id="ARBA00007813"/>
    </source>
</evidence>
<evidence type="ECO:0000256" key="8">
    <source>
        <dbReference type="ARBA" id="ARBA00032007"/>
    </source>
</evidence>
<comment type="similarity">
    <text evidence="2 9">Belongs to the Mediator complex subunit 14 family.</text>
</comment>
<reference evidence="11" key="1">
    <citation type="submission" date="2023-02" db="EMBL/GenBank/DDBJ databases">
        <title>Mating type loci evolution in Malassezia.</title>
        <authorList>
            <person name="Coelho M.A."/>
        </authorList>
    </citation>
    <scope>NUCLEOTIDE SEQUENCE</scope>
    <source>
        <strain evidence="11">CBS 14136</strain>
    </source>
</reference>
<dbReference type="PANTHER" id="PTHR12809:SF2">
    <property type="entry name" value="MEDIATOR OF RNA POLYMERASE II TRANSCRIPTION SUBUNIT 14"/>
    <property type="match status" value="1"/>
</dbReference>
<keyword evidence="6 9" id="KW-0804">Transcription</keyword>
<dbReference type="GO" id="GO:0016592">
    <property type="term" value="C:mediator complex"/>
    <property type="evidence" value="ECO:0007669"/>
    <property type="project" value="UniProtKB-UniRule"/>
</dbReference>
<accession>A0AAF0F9V2</accession>
<keyword evidence="12" id="KW-1185">Reference proteome</keyword>
<comment type="function">
    <text evidence="9">Component of the Mediator complex, a coactivator involved in the regulated transcription of nearly all RNA polymerase II-dependent genes. Mediator functions as a bridge to convey information from gene-specific regulatory proteins to the basal RNA polymerase II transcription machinery. Mediator is recruited to promoters by direct interactions with regulatory proteins and serves as a scaffold for the assembly of a functional preinitiation complex with RNA polymerase II and the general transcription factors.</text>
</comment>
<dbReference type="GO" id="GO:0006357">
    <property type="term" value="P:regulation of transcription by RNA polymerase II"/>
    <property type="evidence" value="ECO:0007669"/>
    <property type="project" value="InterPro"/>
</dbReference>
<dbReference type="GO" id="GO:0070847">
    <property type="term" value="C:core mediator complex"/>
    <property type="evidence" value="ECO:0007669"/>
    <property type="project" value="TreeGrafter"/>
</dbReference>
<dbReference type="AlphaFoldDB" id="A0AAF0F9V2"/>
<evidence type="ECO:0000313" key="11">
    <source>
        <dbReference type="EMBL" id="WFD44965.1"/>
    </source>
</evidence>
<sequence length="955" mass="107758">MPCDRPQEELLGELPVEQTDLIPLAALVERLSNNAYQTLQNLSETLPAMSSDAKKAKIFTTSLELRRNFIKLLVLVRWCKDVELLNKARNIIALLADQQWAHEDVFSGLTQTRRILPNSRICDADLVTAIEVLRTGTYKRLPAVIRDSAIPPERMSDADVLDLLRELDQVLSVRLTCNASFPGPFQLMRISDGKAYFQVEGVYDACLTTSGPNDDDRWWLLDFHFSDSASNIDEEQSDSLTSPYLTRVFATAESILAQNDSSKEPVLVQLHTFLEQQAYERRLAILYHQLQHCSRLHWAGNLRYFLDTTSQKLEVQYWISRGDLAVKVDKNKSPYNDLLRGSLRVYVHQEPLRGVGRVLSSLAMDSVSDDFRPCAIRVEWDVDQRVRSELQTAPNFNLDPLNIESLVLSAIDRHSLALMTFFQKQIVEEARLGAGSDQFCILRSLTMQGFGPSHALEIKLTEQVRILLYVSTITGRAGIKSLVITPSEPNNSLKLCWNHSRDVLLQHVADKINANPSSLIEQLIDFRMQCFTHELEAEAQWLGVTPGSAAGLHVNELKKFGIADATILLYLPLKILPRYHMSVMFIPNKPLGIALLSVRTVLNDSKSSLVINSVKWLDRKHMNNVVKPQTSAETKPHTMTAGIRSTVNITEEELQFAYDYCVATVVYTHLEEQLRANSFAFQAVEPVPDTLASNENLPPELPTINVVAAGILAPFSAFAKNDVSIRVCNWWDASKRCIEISFQVEVDIPFQTDSTLNLFDNMELDVKDGRLVYQSNDLSSGVTRFLSCWHQVGRMLSMIKCTSSYKGKNGFHIATKNVCERRVTLIYGQEAEDSKFLAEVTFNSPDESSLKNKVSLYFTREHDAKGDTVNPHQYIALFLEAKLNSLVDTNIDYWKGLFTVCISKGSLIDDQILENTFPVLASLAPYVQQSQRNATCPEVLIRDASWYQIKTHQGC</sequence>
<evidence type="ECO:0000256" key="1">
    <source>
        <dbReference type="ARBA" id="ARBA00004123"/>
    </source>
</evidence>
<dbReference type="EMBL" id="CP118380">
    <property type="protein sequence ID" value="WFD44965.1"/>
    <property type="molecule type" value="Genomic_DNA"/>
</dbReference>
<dbReference type="InterPro" id="IPR055122">
    <property type="entry name" value="Med14_N"/>
</dbReference>
<organism evidence="11 12">
    <name type="scientific">Malassezia psittaci</name>
    <dbReference type="NCBI Taxonomy" id="1821823"/>
    <lineage>
        <taxon>Eukaryota</taxon>
        <taxon>Fungi</taxon>
        <taxon>Dikarya</taxon>
        <taxon>Basidiomycota</taxon>
        <taxon>Ustilaginomycotina</taxon>
        <taxon>Malasseziomycetes</taxon>
        <taxon>Malasseziales</taxon>
        <taxon>Malasseziaceae</taxon>
        <taxon>Malassezia</taxon>
    </lineage>
</organism>
<evidence type="ECO:0000256" key="9">
    <source>
        <dbReference type="RuleBase" id="RU365082"/>
    </source>
</evidence>
<evidence type="ECO:0000259" key="10">
    <source>
        <dbReference type="Pfam" id="PF08638"/>
    </source>
</evidence>
<gene>
    <name evidence="11" type="primary">RGR1</name>
    <name evidence="11" type="ORF">MPSI1_003640</name>
</gene>